<keyword evidence="1" id="KW-0812">Transmembrane</keyword>
<dbReference type="InterPro" id="IPR016187">
    <property type="entry name" value="CTDL_fold"/>
</dbReference>
<dbReference type="InterPro" id="IPR016186">
    <property type="entry name" value="C-type_lectin-like/link_sf"/>
</dbReference>
<name>A0A553NH82_9TELE</name>
<feature type="transmembrane region" description="Helical" evidence="1">
    <location>
        <begin position="12"/>
        <end position="29"/>
    </location>
</feature>
<dbReference type="Gene3D" id="3.10.100.10">
    <property type="entry name" value="Mannose-Binding Protein A, subunit A"/>
    <property type="match status" value="1"/>
</dbReference>
<dbReference type="PANTHER" id="PTHR22803">
    <property type="entry name" value="MANNOSE, PHOSPHOLIPASE, LECTIN RECEPTOR RELATED"/>
    <property type="match status" value="1"/>
</dbReference>
<organism evidence="3 4">
    <name type="scientific">Danionella cerebrum</name>
    <dbReference type="NCBI Taxonomy" id="2873325"/>
    <lineage>
        <taxon>Eukaryota</taxon>
        <taxon>Metazoa</taxon>
        <taxon>Chordata</taxon>
        <taxon>Craniata</taxon>
        <taxon>Vertebrata</taxon>
        <taxon>Euteleostomi</taxon>
        <taxon>Actinopterygii</taxon>
        <taxon>Neopterygii</taxon>
        <taxon>Teleostei</taxon>
        <taxon>Ostariophysi</taxon>
        <taxon>Cypriniformes</taxon>
        <taxon>Danionidae</taxon>
        <taxon>Danioninae</taxon>
        <taxon>Danionella</taxon>
    </lineage>
</organism>
<feature type="transmembrane region" description="Helical" evidence="1">
    <location>
        <begin position="85"/>
        <end position="107"/>
    </location>
</feature>
<keyword evidence="4" id="KW-1185">Reference proteome</keyword>
<feature type="domain" description="C-type lectin" evidence="2">
    <location>
        <begin position="197"/>
        <end position="301"/>
    </location>
</feature>
<sequence>MSPRTSPTGAPLSGYYMVVLYGVVWLLECKSYCEMRVMSSDTDANTEYNDDSENLEESDDTEFWNRDSSLHRLPPSPSLRGRWSVCVWVSVGLFSLVLLLLIISVSVRHFEERTANLTKTLLNVIKQTNQQAEQGSKINVDIKTLDFDQKKMQTVINEMSESAQGLRDTVSELKCQMSKITSNNSQEMCCALDWTLFSSHCYFFSDEGTSWAAARDDCVRRKSLLLILKSKQERSFVISKTKPLFYWLGLSDSRTGEEWMPGQPDDWRAHGLGGGEDCAHFHYDGRYNDDHCSRKYRYVCKAPSSST</sequence>
<reference evidence="3 4" key="1">
    <citation type="journal article" date="2019" name="Sci. Data">
        <title>Hybrid genome assembly and annotation of Danionella translucida.</title>
        <authorList>
            <person name="Kadobianskyi M."/>
            <person name="Schulze L."/>
            <person name="Schuelke M."/>
            <person name="Judkewitz B."/>
        </authorList>
    </citation>
    <scope>NUCLEOTIDE SEQUENCE [LARGE SCALE GENOMIC DNA]</scope>
    <source>
        <strain evidence="3 4">Bolton</strain>
    </source>
</reference>
<keyword evidence="1" id="KW-0472">Membrane</keyword>
<gene>
    <name evidence="3" type="ORF">DNTS_027666</name>
</gene>
<accession>A0A553NH82</accession>
<dbReference type="OrthoDB" id="2142683at2759"/>
<dbReference type="InterPro" id="IPR050111">
    <property type="entry name" value="C-type_lectin/snaclec_domain"/>
</dbReference>
<dbReference type="EMBL" id="SRMA01026969">
    <property type="protein sequence ID" value="TRY64770.1"/>
    <property type="molecule type" value="Genomic_DNA"/>
</dbReference>
<evidence type="ECO:0000313" key="4">
    <source>
        <dbReference type="Proteomes" id="UP000316079"/>
    </source>
</evidence>
<proteinExistence type="predicted"/>
<keyword evidence="1" id="KW-1133">Transmembrane helix</keyword>
<dbReference type="Proteomes" id="UP000316079">
    <property type="component" value="Unassembled WGS sequence"/>
</dbReference>
<dbReference type="STRING" id="623744.A0A553NH82"/>
<dbReference type="PROSITE" id="PS50041">
    <property type="entry name" value="C_TYPE_LECTIN_2"/>
    <property type="match status" value="1"/>
</dbReference>
<dbReference type="AlphaFoldDB" id="A0A553NH82"/>
<dbReference type="SUPFAM" id="SSF56436">
    <property type="entry name" value="C-type lectin-like"/>
    <property type="match status" value="1"/>
</dbReference>
<protein>
    <recommendedName>
        <fullName evidence="2">C-type lectin domain-containing protein</fullName>
    </recommendedName>
</protein>
<dbReference type="SMART" id="SM00034">
    <property type="entry name" value="CLECT"/>
    <property type="match status" value="1"/>
</dbReference>
<dbReference type="InterPro" id="IPR001304">
    <property type="entry name" value="C-type_lectin-like"/>
</dbReference>
<dbReference type="Pfam" id="PF00059">
    <property type="entry name" value="Lectin_C"/>
    <property type="match status" value="1"/>
</dbReference>
<evidence type="ECO:0000313" key="3">
    <source>
        <dbReference type="EMBL" id="TRY64770.1"/>
    </source>
</evidence>
<evidence type="ECO:0000256" key="1">
    <source>
        <dbReference type="SAM" id="Phobius"/>
    </source>
</evidence>
<evidence type="ECO:0000259" key="2">
    <source>
        <dbReference type="PROSITE" id="PS50041"/>
    </source>
</evidence>
<comment type="caution">
    <text evidence="3">The sequence shown here is derived from an EMBL/GenBank/DDBJ whole genome shotgun (WGS) entry which is preliminary data.</text>
</comment>